<reference evidence="2" key="2">
    <citation type="submission" date="2022-06" db="UniProtKB">
        <authorList>
            <consortium name="EnsemblMetazoa"/>
        </authorList>
    </citation>
    <scope>IDENTIFICATION</scope>
    <source>
        <strain evidence="2">DF5081</strain>
    </source>
</reference>
<sequence>MGLVQGVLLSVILPDLSKALMCFSYWVWYFTGTRYGLPFTGTSVLCYDISIIHIDEKKNTVADCLSCAREDDEPAEYTELKDIIEFPVHMKVQPDTPQQTERWSSKEINQHLSSTSPKSKTEIPTYWSSRRCYKVSRAQSRSQSIFPLDLRSPL</sequence>
<evidence type="ECO:0000313" key="2">
    <source>
        <dbReference type="EnsemblMetazoa" id="CJA03400a.1"/>
    </source>
</evidence>
<evidence type="ECO:0000256" key="1">
    <source>
        <dbReference type="SAM" id="MobiDB-lite"/>
    </source>
</evidence>
<name>A0A8R1HJD2_CAEJA</name>
<accession>A0A8R1HJD2</accession>
<reference evidence="3" key="1">
    <citation type="submission" date="2010-08" db="EMBL/GenBank/DDBJ databases">
        <authorList>
            <consortium name="Caenorhabditis japonica Sequencing Consortium"/>
            <person name="Wilson R.K."/>
        </authorList>
    </citation>
    <scope>NUCLEOTIDE SEQUENCE [LARGE SCALE GENOMIC DNA]</scope>
    <source>
        <strain evidence="3">DF5081</strain>
    </source>
</reference>
<keyword evidence="3" id="KW-1185">Reference proteome</keyword>
<dbReference type="AlphaFoldDB" id="A0A8R1HJD2"/>
<organism evidence="2 3">
    <name type="scientific">Caenorhabditis japonica</name>
    <dbReference type="NCBI Taxonomy" id="281687"/>
    <lineage>
        <taxon>Eukaryota</taxon>
        <taxon>Metazoa</taxon>
        <taxon>Ecdysozoa</taxon>
        <taxon>Nematoda</taxon>
        <taxon>Chromadorea</taxon>
        <taxon>Rhabditida</taxon>
        <taxon>Rhabditina</taxon>
        <taxon>Rhabditomorpha</taxon>
        <taxon>Rhabditoidea</taxon>
        <taxon>Rhabditidae</taxon>
        <taxon>Peloderinae</taxon>
        <taxon>Caenorhabditis</taxon>
    </lineage>
</organism>
<feature type="region of interest" description="Disordered" evidence="1">
    <location>
        <begin position="94"/>
        <end position="123"/>
    </location>
</feature>
<protein>
    <submittedName>
        <fullName evidence="2">Uncharacterized protein</fullName>
    </submittedName>
</protein>
<dbReference type="EnsemblMetazoa" id="CJA03400a.1">
    <property type="protein sequence ID" value="CJA03400a.1"/>
    <property type="gene ID" value="WBGene00122604"/>
</dbReference>
<proteinExistence type="predicted"/>
<dbReference type="Proteomes" id="UP000005237">
    <property type="component" value="Unassembled WGS sequence"/>
</dbReference>
<evidence type="ECO:0000313" key="3">
    <source>
        <dbReference type="Proteomes" id="UP000005237"/>
    </source>
</evidence>